<dbReference type="RefSeq" id="WP_004098843.1">
    <property type="nucleotide sequence ID" value="NZ_CP020059.1"/>
</dbReference>
<dbReference type="Pfam" id="PF19942">
    <property type="entry name" value="DUF6404"/>
    <property type="match status" value="1"/>
</dbReference>
<accession>A0A142EBW7</accession>
<evidence type="ECO:0000256" key="1">
    <source>
        <dbReference type="SAM" id="Phobius"/>
    </source>
</evidence>
<sequence>MDFEVRKQKALAIMVRRNMFKCNYAPPLIRFLWWLGVNIPPLPFASFWQVFGLMAGSFSIMYGLLMYLMVWRPQGMSPLFACAVSLITSVLFGLTMALFYLWLRRVHKLPDWQDL</sequence>
<keyword evidence="1" id="KW-0472">Membrane</keyword>
<geneLocation type="plasmid" evidence="2">
    <name>pBK32602</name>
</geneLocation>
<dbReference type="EMBL" id="KU295134">
    <property type="protein sequence ID" value="AMQ45655.1"/>
    <property type="molecule type" value="Genomic_DNA"/>
</dbReference>
<reference evidence="2" key="1">
    <citation type="submission" date="2015-12" db="EMBL/GenBank/DDBJ databases">
        <title>Molecular Epidemiology and Plasmid Analysis of KPC-Producing Escherichia coli.</title>
        <authorList>
            <person name="Chavda K."/>
            <person name="Chen L."/>
            <person name="Kreiswirth B."/>
        </authorList>
    </citation>
    <scope>NUCLEOTIDE SEQUENCE</scope>
    <source>
        <strain evidence="2">BK32602</strain>
        <plasmid evidence="2">pBK32602</plasmid>
    </source>
</reference>
<dbReference type="InterPro" id="IPR045644">
    <property type="entry name" value="DUF6404"/>
</dbReference>
<organism evidence="2">
    <name type="scientific">Escherichia coli</name>
    <dbReference type="NCBI Taxonomy" id="562"/>
    <lineage>
        <taxon>Bacteria</taxon>
        <taxon>Pseudomonadati</taxon>
        <taxon>Pseudomonadota</taxon>
        <taxon>Gammaproteobacteria</taxon>
        <taxon>Enterobacterales</taxon>
        <taxon>Enterobacteriaceae</taxon>
        <taxon>Escherichia</taxon>
    </lineage>
</organism>
<keyword evidence="1" id="KW-1133">Transmembrane helix</keyword>
<name>A0A142EBW7_ECOLX</name>
<protein>
    <submittedName>
        <fullName evidence="2">Uncharacterized protein</fullName>
    </submittedName>
</protein>
<feature type="transmembrane region" description="Helical" evidence="1">
    <location>
        <begin position="79"/>
        <end position="103"/>
    </location>
</feature>
<proteinExistence type="predicted"/>
<dbReference type="AlphaFoldDB" id="A0A142EBW7"/>
<keyword evidence="1" id="KW-0812">Transmembrane</keyword>
<keyword evidence="2" id="KW-0614">Plasmid</keyword>
<feature type="transmembrane region" description="Helical" evidence="1">
    <location>
        <begin position="45"/>
        <end position="67"/>
    </location>
</feature>
<feature type="transmembrane region" description="Helical" evidence="1">
    <location>
        <begin position="21"/>
        <end position="39"/>
    </location>
</feature>
<evidence type="ECO:0000313" key="2">
    <source>
        <dbReference type="EMBL" id="AMQ45655.1"/>
    </source>
</evidence>